<keyword evidence="3" id="KW-1185">Reference proteome</keyword>
<dbReference type="EMBL" id="JASPKZ010001587">
    <property type="protein sequence ID" value="KAJ9597726.1"/>
    <property type="molecule type" value="Genomic_DNA"/>
</dbReference>
<reference evidence="2" key="2">
    <citation type="submission" date="2023-05" db="EMBL/GenBank/DDBJ databases">
        <authorList>
            <person name="Fouks B."/>
        </authorList>
    </citation>
    <scope>NUCLEOTIDE SEQUENCE</scope>
    <source>
        <strain evidence="2">Stay&amp;Tobe</strain>
        <tissue evidence="2">Testes</tissue>
    </source>
</reference>
<feature type="non-terminal residue" evidence="2">
    <location>
        <position position="1"/>
    </location>
</feature>
<evidence type="ECO:0000313" key="3">
    <source>
        <dbReference type="Proteomes" id="UP001233999"/>
    </source>
</evidence>
<comment type="caution">
    <text evidence="2">The sequence shown here is derived from an EMBL/GenBank/DDBJ whole genome shotgun (WGS) entry which is preliminary data.</text>
</comment>
<protein>
    <submittedName>
        <fullName evidence="2">Uncharacterized protein</fullName>
    </submittedName>
</protein>
<feature type="compositionally biased region" description="Basic and acidic residues" evidence="1">
    <location>
        <begin position="18"/>
        <end position="33"/>
    </location>
</feature>
<gene>
    <name evidence="2" type="ORF">L9F63_011436</name>
</gene>
<organism evidence="2 3">
    <name type="scientific">Diploptera punctata</name>
    <name type="common">Pacific beetle cockroach</name>
    <dbReference type="NCBI Taxonomy" id="6984"/>
    <lineage>
        <taxon>Eukaryota</taxon>
        <taxon>Metazoa</taxon>
        <taxon>Ecdysozoa</taxon>
        <taxon>Arthropoda</taxon>
        <taxon>Hexapoda</taxon>
        <taxon>Insecta</taxon>
        <taxon>Pterygota</taxon>
        <taxon>Neoptera</taxon>
        <taxon>Polyneoptera</taxon>
        <taxon>Dictyoptera</taxon>
        <taxon>Blattodea</taxon>
        <taxon>Blaberoidea</taxon>
        <taxon>Blaberidae</taxon>
        <taxon>Diplopterinae</taxon>
        <taxon>Diploptera</taxon>
    </lineage>
</organism>
<dbReference type="Proteomes" id="UP001233999">
    <property type="component" value="Unassembled WGS sequence"/>
</dbReference>
<feature type="non-terminal residue" evidence="2">
    <location>
        <position position="61"/>
    </location>
</feature>
<name>A0AAD8AEU2_DIPPU</name>
<reference evidence="2" key="1">
    <citation type="journal article" date="2023" name="IScience">
        <title>Live-bearing cockroach genome reveals convergent evolutionary mechanisms linked to viviparity in insects and beyond.</title>
        <authorList>
            <person name="Fouks B."/>
            <person name="Harrison M.C."/>
            <person name="Mikhailova A.A."/>
            <person name="Marchal E."/>
            <person name="English S."/>
            <person name="Carruthers M."/>
            <person name="Jennings E.C."/>
            <person name="Chiamaka E.L."/>
            <person name="Frigard R.A."/>
            <person name="Pippel M."/>
            <person name="Attardo G.M."/>
            <person name="Benoit J.B."/>
            <person name="Bornberg-Bauer E."/>
            <person name="Tobe S.S."/>
        </authorList>
    </citation>
    <scope>NUCLEOTIDE SEQUENCE</scope>
    <source>
        <strain evidence="2">Stay&amp;Tobe</strain>
    </source>
</reference>
<dbReference type="AlphaFoldDB" id="A0AAD8AEU2"/>
<accession>A0AAD8AEU2</accession>
<proteinExistence type="predicted"/>
<evidence type="ECO:0000256" key="1">
    <source>
        <dbReference type="SAM" id="MobiDB-lite"/>
    </source>
</evidence>
<evidence type="ECO:0000313" key="2">
    <source>
        <dbReference type="EMBL" id="KAJ9597726.1"/>
    </source>
</evidence>
<sequence length="61" mass="7191">SVKIYPKQKTSNILSDFFTKHDKGKKSDQDVREPGNTLTTERRQGQRCLARTFKHRVMARR</sequence>
<feature type="region of interest" description="Disordered" evidence="1">
    <location>
        <begin position="18"/>
        <end position="43"/>
    </location>
</feature>